<reference evidence="3" key="1">
    <citation type="submission" date="2017-09" db="EMBL/GenBank/DDBJ databases">
        <title>Depth-based differentiation of microbial function through sediment-hosted aquifers and enrichment of novel symbionts in the deep terrestrial subsurface.</title>
        <authorList>
            <person name="Probst A.J."/>
            <person name="Ladd B."/>
            <person name="Jarett J.K."/>
            <person name="Geller-Mcgrath D.E."/>
            <person name="Sieber C.M.K."/>
            <person name="Emerson J.B."/>
            <person name="Anantharaman K."/>
            <person name="Thomas B.C."/>
            <person name="Malmstrom R."/>
            <person name="Stieglmeier M."/>
            <person name="Klingl A."/>
            <person name="Woyke T."/>
            <person name="Ryan C.M."/>
            <person name="Banfield J.F."/>
        </authorList>
    </citation>
    <scope>NUCLEOTIDE SEQUENCE [LARGE SCALE GENOMIC DNA]</scope>
</reference>
<proteinExistence type="predicted"/>
<gene>
    <name evidence="2" type="ORF">CO057_02730</name>
</gene>
<accession>A0A2M8ENV2</accession>
<dbReference type="Pfam" id="PF22296">
    <property type="entry name" value="bAvd"/>
    <property type="match status" value="1"/>
</dbReference>
<protein>
    <recommendedName>
        <fullName evidence="1">bAvd-like domain-containing protein</fullName>
    </recommendedName>
</protein>
<name>A0A2M8ENV2_9BACT</name>
<dbReference type="Proteomes" id="UP000230251">
    <property type="component" value="Unassembled WGS sequence"/>
</dbReference>
<evidence type="ECO:0000259" key="1">
    <source>
        <dbReference type="Pfam" id="PF22296"/>
    </source>
</evidence>
<dbReference type="SUPFAM" id="SSF158446">
    <property type="entry name" value="IVS-encoded protein-like"/>
    <property type="match status" value="1"/>
</dbReference>
<dbReference type="AlphaFoldDB" id="A0A2M8ENV2"/>
<dbReference type="CDD" id="cd16376">
    <property type="entry name" value="Avd_like"/>
    <property type="match status" value="1"/>
</dbReference>
<dbReference type="EMBL" id="PFSI01000039">
    <property type="protein sequence ID" value="PJC24432.1"/>
    <property type="molecule type" value="Genomic_DNA"/>
</dbReference>
<sequence length="122" mass="13949">MLPVLQKMKATYVYWFEHYSNIPKTHRYTLALKIDGILVEIIEMMGAASFASPKDKLPFLRTAIRKLDVVKILLMVLWETKSLENKKYVVISEKLNEVGKMLGGWHGQILKQNSPAKSAGEE</sequence>
<organism evidence="2 3">
    <name type="scientific">Candidatus Uhrbacteria bacterium CG_4_9_14_0_2_um_filter_41_50</name>
    <dbReference type="NCBI Taxonomy" id="1975031"/>
    <lineage>
        <taxon>Bacteria</taxon>
        <taxon>Candidatus Uhriibacteriota</taxon>
    </lineage>
</organism>
<feature type="domain" description="bAvd-like" evidence="1">
    <location>
        <begin position="5"/>
        <end position="106"/>
    </location>
</feature>
<dbReference type="InterPro" id="IPR036583">
    <property type="entry name" value="23S_rRNA_IVS_sf"/>
</dbReference>
<evidence type="ECO:0000313" key="2">
    <source>
        <dbReference type="EMBL" id="PJC24432.1"/>
    </source>
</evidence>
<dbReference type="Gene3D" id="1.20.1440.60">
    <property type="entry name" value="23S rRNA-intervening sequence"/>
    <property type="match status" value="1"/>
</dbReference>
<evidence type="ECO:0000313" key="3">
    <source>
        <dbReference type="Proteomes" id="UP000230251"/>
    </source>
</evidence>
<dbReference type="InterPro" id="IPR055360">
    <property type="entry name" value="bAvd"/>
</dbReference>
<comment type="caution">
    <text evidence="2">The sequence shown here is derived from an EMBL/GenBank/DDBJ whole genome shotgun (WGS) entry which is preliminary data.</text>
</comment>